<dbReference type="OrthoDB" id="9774907at2"/>
<dbReference type="CDD" id="cd01672">
    <property type="entry name" value="TMPK"/>
    <property type="match status" value="1"/>
</dbReference>
<evidence type="ECO:0000313" key="14">
    <source>
        <dbReference type="Proteomes" id="UP000188184"/>
    </source>
</evidence>
<dbReference type="GO" id="GO:0005524">
    <property type="term" value="F:ATP binding"/>
    <property type="evidence" value="ECO:0007669"/>
    <property type="project" value="UniProtKB-UniRule"/>
</dbReference>
<keyword evidence="14" id="KW-1185">Reference proteome</keyword>
<organism evidence="13 14">
    <name type="scientific">Planococcus lenghuensis</name>
    <dbReference type="NCBI Taxonomy" id="2213202"/>
    <lineage>
        <taxon>Bacteria</taxon>
        <taxon>Bacillati</taxon>
        <taxon>Bacillota</taxon>
        <taxon>Bacilli</taxon>
        <taxon>Bacillales</taxon>
        <taxon>Caryophanaceae</taxon>
        <taxon>Planococcus</taxon>
    </lineage>
</organism>
<feature type="binding site" evidence="11">
    <location>
        <begin position="12"/>
        <end position="19"/>
    </location>
    <ligand>
        <name>ATP</name>
        <dbReference type="ChEBI" id="CHEBI:30616"/>
    </ligand>
</feature>
<reference evidence="13 14" key="1">
    <citation type="submission" date="2017-02" db="EMBL/GenBank/DDBJ databases">
        <title>The complete genomic sequence of a novel cold adapted crude oil-degrading bacterium Planococcus qaidamina Y42.</title>
        <authorList>
            <person name="Yang R."/>
        </authorList>
    </citation>
    <scope>NUCLEOTIDE SEQUENCE [LARGE SCALE GENOMIC DNA]</scope>
    <source>
        <strain evidence="13 14">Y42</strain>
    </source>
</reference>
<evidence type="ECO:0000256" key="1">
    <source>
        <dbReference type="ARBA" id="ARBA00009776"/>
    </source>
</evidence>
<evidence type="ECO:0000256" key="9">
    <source>
        <dbReference type="ARBA" id="ARBA00048743"/>
    </source>
</evidence>
<evidence type="ECO:0000256" key="8">
    <source>
        <dbReference type="ARBA" id="ARBA00022840"/>
    </source>
</evidence>
<proteinExistence type="inferred from homology"/>
<gene>
    <name evidence="11" type="primary">tmk</name>
    <name evidence="13" type="ORF">B0X71_00140</name>
</gene>
<dbReference type="KEGG" id="pmar:B0X71_00140"/>
<evidence type="ECO:0000259" key="12">
    <source>
        <dbReference type="Pfam" id="PF02223"/>
    </source>
</evidence>
<dbReference type="AlphaFoldDB" id="A0A1Q2KU38"/>
<dbReference type="Proteomes" id="UP000188184">
    <property type="component" value="Chromosome"/>
</dbReference>
<evidence type="ECO:0000256" key="7">
    <source>
        <dbReference type="ARBA" id="ARBA00022777"/>
    </source>
</evidence>
<dbReference type="GO" id="GO:0006235">
    <property type="term" value="P:dTTP biosynthetic process"/>
    <property type="evidence" value="ECO:0007669"/>
    <property type="project" value="UniProtKB-UniRule"/>
</dbReference>
<dbReference type="SUPFAM" id="SSF52540">
    <property type="entry name" value="P-loop containing nucleoside triphosphate hydrolases"/>
    <property type="match status" value="1"/>
</dbReference>
<dbReference type="PANTHER" id="PTHR10344">
    <property type="entry name" value="THYMIDYLATE KINASE"/>
    <property type="match status" value="1"/>
</dbReference>
<evidence type="ECO:0000256" key="4">
    <source>
        <dbReference type="ARBA" id="ARBA00022679"/>
    </source>
</evidence>
<keyword evidence="5 11" id="KW-0545">Nucleotide biosynthesis</keyword>
<keyword evidence="6 11" id="KW-0547">Nucleotide-binding</keyword>
<evidence type="ECO:0000256" key="11">
    <source>
        <dbReference type="HAMAP-Rule" id="MF_00165"/>
    </source>
</evidence>
<keyword evidence="4 11" id="KW-0808">Transferase</keyword>
<keyword evidence="8 11" id="KW-0067">ATP-binding</keyword>
<dbReference type="GO" id="GO:0004798">
    <property type="term" value="F:dTMP kinase activity"/>
    <property type="evidence" value="ECO:0007669"/>
    <property type="project" value="UniProtKB-UniRule"/>
</dbReference>
<evidence type="ECO:0000256" key="2">
    <source>
        <dbReference type="ARBA" id="ARBA00012980"/>
    </source>
</evidence>
<dbReference type="FunFam" id="3.40.50.300:FF:000225">
    <property type="entry name" value="Thymidylate kinase"/>
    <property type="match status" value="1"/>
</dbReference>
<comment type="similarity">
    <text evidence="1 11">Belongs to the thymidylate kinase family.</text>
</comment>
<accession>A0A1Q2KU38</accession>
<dbReference type="RefSeq" id="WP_077587573.1">
    <property type="nucleotide sequence ID" value="NZ_CP019640.1"/>
</dbReference>
<name>A0A1Q2KU38_9BACL</name>
<dbReference type="InterPro" id="IPR039430">
    <property type="entry name" value="Thymidylate_kin-like_dom"/>
</dbReference>
<dbReference type="Pfam" id="PF02223">
    <property type="entry name" value="Thymidylate_kin"/>
    <property type="match status" value="1"/>
</dbReference>
<dbReference type="EMBL" id="CP019640">
    <property type="protein sequence ID" value="AQQ51699.1"/>
    <property type="molecule type" value="Genomic_DNA"/>
</dbReference>
<dbReference type="HAMAP" id="MF_00165">
    <property type="entry name" value="Thymidylate_kinase"/>
    <property type="match status" value="1"/>
</dbReference>
<evidence type="ECO:0000256" key="3">
    <source>
        <dbReference type="ARBA" id="ARBA00017144"/>
    </source>
</evidence>
<feature type="domain" description="Thymidylate kinase-like" evidence="12">
    <location>
        <begin position="10"/>
        <end position="197"/>
    </location>
</feature>
<dbReference type="GO" id="GO:0006233">
    <property type="term" value="P:dTDP biosynthetic process"/>
    <property type="evidence" value="ECO:0007669"/>
    <property type="project" value="InterPro"/>
</dbReference>
<dbReference type="InterPro" id="IPR018095">
    <property type="entry name" value="Thymidylate_kin_CS"/>
</dbReference>
<dbReference type="PANTHER" id="PTHR10344:SF4">
    <property type="entry name" value="UMP-CMP KINASE 2, MITOCHONDRIAL"/>
    <property type="match status" value="1"/>
</dbReference>
<keyword evidence="7 11" id="KW-0418">Kinase</keyword>
<comment type="catalytic activity">
    <reaction evidence="9 11">
        <text>dTMP + ATP = dTDP + ADP</text>
        <dbReference type="Rhea" id="RHEA:13517"/>
        <dbReference type="ChEBI" id="CHEBI:30616"/>
        <dbReference type="ChEBI" id="CHEBI:58369"/>
        <dbReference type="ChEBI" id="CHEBI:63528"/>
        <dbReference type="ChEBI" id="CHEBI:456216"/>
        <dbReference type="EC" id="2.7.4.9"/>
    </reaction>
</comment>
<dbReference type="Gene3D" id="3.40.50.300">
    <property type="entry name" value="P-loop containing nucleotide triphosphate hydrolases"/>
    <property type="match status" value="1"/>
</dbReference>
<evidence type="ECO:0000256" key="6">
    <source>
        <dbReference type="ARBA" id="ARBA00022741"/>
    </source>
</evidence>
<dbReference type="InterPro" id="IPR018094">
    <property type="entry name" value="Thymidylate_kinase"/>
</dbReference>
<comment type="function">
    <text evidence="10 11">Phosphorylation of dTMP to form dTDP in both de novo and salvage pathways of dTTP synthesis.</text>
</comment>
<sequence>MSKSGLFITFEGPEGAGKTTAIEWVQEALKREGMPVIVTREPGGIAIAERIREVILDPVSTEMDGRTEALLYAAARRQHLIEKVMPALQEGRIVLCDRFIDSSLAYQGHARGIGIQQILAINEFAIEGMMPDLTLLFDLPPEIGLARIAENKEREQNRLDKEKLPFHQLVRNGYQQVAAMYPERIKTIDASQTASSVAETALQLIKKQLESDRE</sequence>
<dbReference type="GO" id="GO:0005829">
    <property type="term" value="C:cytosol"/>
    <property type="evidence" value="ECO:0007669"/>
    <property type="project" value="TreeGrafter"/>
</dbReference>
<dbReference type="EC" id="2.7.4.9" evidence="2 11"/>
<protein>
    <recommendedName>
        <fullName evidence="3 11">Thymidylate kinase</fullName>
        <ecNumber evidence="2 11">2.7.4.9</ecNumber>
    </recommendedName>
    <alternativeName>
        <fullName evidence="11">dTMP kinase</fullName>
    </alternativeName>
</protein>
<dbReference type="NCBIfam" id="TIGR00041">
    <property type="entry name" value="DTMP_kinase"/>
    <property type="match status" value="1"/>
</dbReference>
<dbReference type="InterPro" id="IPR027417">
    <property type="entry name" value="P-loop_NTPase"/>
</dbReference>
<evidence type="ECO:0000256" key="10">
    <source>
        <dbReference type="ARBA" id="ARBA00057735"/>
    </source>
</evidence>
<dbReference type="GO" id="GO:0006227">
    <property type="term" value="P:dUDP biosynthetic process"/>
    <property type="evidence" value="ECO:0007669"/>
    <property type="project" value="TreeGrafter"/>
</dbReference>
<dbReference type="PROSITE" id="PS01331">
    <property type="entry name" value="THYMIDYLATE_KINASE"/>
    <property type="match status" value="1"/>
</dbReference>
<evidence type="ECO:0000256" key="5">
    <source>
        <dbReference type="ARBA" id="ARBA00022727"/>
    </source>
</evidence>
<evidence type="ECO:0000313" key="13">
    <source>
        <dbReference type="EMBL" id="AQQ51699.1"/>
    </source>
</evidence>